<keyword evidence="2" id="KW-1185">Reference proteome</keyword>
<reference evidence="1" key="1">
    <citation type="submission" date="2022-11" db="EMBL/GenBank/DDBJ databases">
        <title>Centuries of genome instability and evolution in soft-shell clam transmissible cancer (bioRxiv).</title>
        <authorList>
            <person name="Hart S.F.M."/>
            <person name="Yonemitsu M.A."/>
            <person name="Giersch R.M."/>
            <person name="Beal B.F."/>
            <person name="Arriagada G."/>
            <person name="Davis B.W."/>
            <person name="Ostrander E.A."/>
            <person name="Goff S.P."/>
            <person name="Metzger M.J."/>
        </authorList>
    </citation>
    <scope>NUCLEOTIDE SEQUENCE</scope>
    <source>
        <strain evidence="1">MELC-2E11</strain>
        <tissue evidence="1">Siphon/mantle</tissue>
    </source>
</reference>
<accession>A0ABY7EUP2</accession>
<evidence type="ECO:0000313" key="2">
    <source>
        <dbReference type="Proteomes" id="UP001164746"/>
    </source>
</evidence>
<proteinExistence type="predicted"/>
<sequence>MAPKLFATPGDKLCPEAIYMEYKSRRPTDILDDNSRFYLQPINTPKTWYSHQPDRYLKSIHSRRLHAIKCVDVEVDVDGETHQKEKNYSPYCYLQADILEVCS</sequence>
<name>A0ABY7EUP2_MYAAR</name>
<organism evidence="1 2">
    <name type="scientific">Mya arenaria</name>
    <name type="common">Soft-shell clam</name>
    <dbReference type="NCBI Taxonomy" id="6604"/>
    <lineage>
        <taxon>Eukaryota</taxon>
        <taxon>Metazoa</taxon>
        <taxon>Spiralia</taxon>
        <taxon>Lophotrochozoa</taxon>
        <taxon>Mollusca</taxon>
        <taxon>Bivalvia</taxon>
        <taxon>Autobranchia</taxon>
        <taxon>Heteroconchia</taxon>
        <taxon>Euheterodonta</taxon>
        <taxon>Imparidentia</taxon>
        <taxon>Neoheterodontei</taxon>
        <taxon>Myida</taxon>
        <taxon>Myoidea</taxon>
        <taxon>Myidae</taxon>
        <taxon>Mya</taxon>
    </lineage>
</organism>
<gene>
    <name evidence="1" type="ORF">MAR_027833</name>
</gene>
<dbReference type="EMBL" id="CP111019">
    <property type="protein sequence ID" value="WAR13653.1"/>
    <property type="molecule type" value="Genomic_DNA"/>
</dbReference>
<protein>
    <submittedName>
        <fullName evidence="1">Uncharacterized protein</fullName>
    </submittedName>
</protein>
<evidence type="ECO:0000313" key="1">
    <source>
        <dbReference type="EMBL" id="WAR13653.1"/>
    </source>
</evidence>
<dbReference type="Proteomes" id="UP001164746">
    <property type="component" value="Chromosome 8"/>
</dbReference>